<keyword evidence="1" id="KW-1133">Transmembrane helix</keyword>
<dbReference type="AlphaFoldDB" id="A0A7W5DQN7"/>
<comment type="caution">
    <text evidence="2">The sequence shown here is derived from an EMBL/GenBank/DDBJ whole genome shotgun (WGS) entry which is preliminary data.</text>
</comment>
<evidence type="ECO:0000313" key="3">
    <source>
        <dbReference type="Proteomes" id="UP000544222"/>
    </source>
</evidence>
<accession>A0A7W5DQN7</accession>
<dbReference type="RefSeq" id="WP_246392333.1">
    <property type="nucleotide sequence ID" value="NZ_JACHYB010000001.1"/>
</dbReference>
<evidence type="ECO:0000256" key="1">
    <source>
        <dbReference type="SAM" id="Phobius"/>
    </source>
</evidence>
<name>A0A7W5DQN7_9PORP</name>
<keyword evidence="3" id="KW-1185">Reference proteome</keyword>
<dbReference type="Proteomes" id="UP000544222">
    <property type="component" value="Unassembled WGS sequence"/>
</dbReference>
<evidence type="ECO:0000313" key="2">
    <source>
        <dbReference type="EMBL" id="MBB3187304.1"/>
    </source>
</evidence>
<protein>
    <submittedName>
        <fullName evidence="2">Uncharacterized protein</fullName>
    </submittedName>
</protein>
<sequence>MSTNENGIKIILYMTLILSMLLLIYKRLNNVGYKTAKRRFGIELDELIIALIVRFCGGDPSLVFR</sequence>
<organism evidence="2 3">
    <name type="scientific">Microbacter margulisiae</name>
    <dbReference type="NCBI Taxonomy" id="1350067"/>
    <lineage>
        <taxon>Bacteria</taxon>
        <taxon>Pseudomonadati</taxon>
        <taxon>Bacteroidota</taxon>
        <taxon>Bacteroidia</taxon>
        <taxon>Bacteroidales</taxon>
        <taxon>Porphyromonadaceae</taxon>
        <taxon>Microbacter</taxon>
    </lineage>
</organism>
<feature type="transmembrane region" description="Helical" evidence="1">
    <location>
        <begin position="6"/>
        <end position="25"/>
    </location>
</feature>
<reference evidence="2 3" key="1">
    <citation type="submission" date="2020-08" db="EMBL/GenBank/DDBJ databases">
        <title>Genomic Encyclopedia of Type Strains, Phase IV (KMG-IV): sequencing the most valuable type-strain genomes for metagenomic binning, comparative biology and taxonomic classification.</title>
        <authorList>
            <person name="Goeker M."/>
        </authorList>
    </citation>
    <scope>NUCLEOTIDE SEQUENCE [LARGE SCALE GENOMIC DNA]</scope>
    <source>
        <strain evidence="2 3">DSM 27471</strain>
    </source>
</reference>
<proteinExistence type="predicted"/>
<keyword evidence="1" id="KW-0472">Membrane</keyword>
<gene>
    <name evidence="2" type="ORF">FHX64_001467</name>
</gene>
<dbReference type="EMBL" id="JACHYB010000001">
    <property type="protein sequence ID" value="MBB3187304.1"/>
    <property type="molecule type" value="Genomic_DNA"/>
</dbReference>
<keyword evidence="1" id="KW-0812">Transmembrane</keyword>